<evidence type="ECO:0000313" key="3">
    <source>
        <dbReference type="EMBL" id="MFC4295698.1"/>
    </source>
</evidence>
<gene>
    <name evidence="3" type="ORF">ACFO0A_11600</name>
</gene>
<sequence>MSTILTRLSGWAQRSMPTREQMEESRWIRPFAGRVLRSELWRFTRRSVPRGVALGMLVGIIIPFAQILFAALLSLSVRANVPVAALTTFITNPFTTPFIWVIAYKVGAFILKVDAMTVIAPVNQAIEHSDFDQTLQWLTGATLVTAFGLVIVAVVAAAVSYLATSFSWRWWIAHKRRTRLARVRERERAARD</sequence>
<evidence type="ECO:0000313" key="4">
    <source>
        <dbReference type="Proteomes" id="UP001595828"/>
    </source>
</evidence>
<dbReference type="RefSeq" id="WP_379539165.1">
    <property type="nucleotide sequence ID" value="NZ_JBHSDR010000006.1"/>
</dbReference>
<dbReference type="InterPro" id="IPR018639">
    <property type="entry name" value="DUF2062"/>
</dbReference>
<dbReference type="Proteomes" id="UP001595828">
    <property type="component" value="Unassembled WGS sequence"/>
</dbReference>
<dbReference type="PANTHER" id="PTHR40547:SF1">
    <property type="entry name" value="SLL0298 PROTEIN"/>
    <property type="match status" value="1"/>
</dbReference>
<feature type="transmembrane region" description="Helical" evidence="1">
    <location>
        <begin position="146"/>
        <end position="172"/>
    </location>
</feature>
<feature type="transmembrane region" description="Helical" evidence="1">
    <location>
        <begin position="81"/>
        <end position="102"/>
    </location>
</feature>
<dbReference type="EMBL" id="JBHSDR010000006">
    <property type="protein sequence ID" value="MFC4295698.1"/>
    <property type="molecule type" value="Genomic_DNA"/>
</dbReference>
<evidence type="ECO:0000256" key="1">
    <source>
        <dbReference type="SAM" id="Phobius"/>
    </source>
</evidence>
<feature type="transmembrane region" description="Helical" evidence="1">
    <location>
        <begin position="52"/>
        <end position="75"/>
    </location>
</feature>
<name>A0ABV8RQK9_9SPHN</name>
<evidence type="ECO:0000259" key="2">
    <source>
        <dbReference type="Pfam" id="PF09835"/>
    </source>
</evidence>
<proteinExistence type="predicted"/>
<keyword evidence="4" id="KW-1185">Reference proteome</keyword>
<feature type="domain" description="DUF2062" evidence="2">
    <location>
        <begin position="29"/>
        <end position="176"/>
    </location>
</feature>
<dbReference type="Pfam" id="PF09835">
    <property type="entry name" value="DUF2062"/>
    <property type="match status" value="1"/>
</dbReference>
<accession>A0ABV8RQK9</accession>
<dbReference type="PANTHER" id="PTHR40547">
    <property type="entry name" value="SLL0298 PROTEIN"/>
    <property type="match status" value="1"/>
</dbReference>
<keyword evidence="1" id="KW-1133">Transmembrane helix</keyword>
<comment type="caution">
    <text evidence="3">The sequence shown here is derived from an EMBL/GenBank/DDBJ whole genome shotgun (WGS) entry which is preliminary data.</text>
</comment>
<keyword evidence="1" id="KW-0812">Transmembrane</keyword>
<reference evidence="4" key="1">
    <citation type="journal article" date="2019" name="Int. J. Syst. Evol. Microbiol.">
        <title>The Global Catalogue of Microorganisms (GCM) 10K type strain sequencing project: providing services to taxonomists for standard genome sequencing and annotation.</title>
        <authorList>
            <consortium name="The Broad Institute Genomics Platform"/>
            <consortium name="The Broad Institute Genome Sequencing Center for Infectious Disease"/>
            <person name="Wu L."/>
            <person name="Ma J."/>
        </authorList>
    </citation>
    <scope>NUCLEOTIDE SEQUENCE [LARGE SCALE GENOMIC DNA]</scope>
    <source>
        <strain evidence="4">CGMCC 1.12989</strain>
    </source>
</reference>
<keyword evidence="1" id="KW-0472">Membrane</keyword>
<protein>
    <submittedName>
        <fullName evidence="3">DUF2062 domain-containing protein</fullName>
    </submittedName>
</protein>
<organism evidence="3 4">
    <name type="scientific">Novosphingobium tardum</name>
    <dbReference type="NCBI Taxonomy" id="1538021"/>
    <lineage>
        <taxon>Bacteria</taxon>
        <taxon>Pseudomonadati</taxon>
        <taxon>Pseudomonadota</taxon>
        <taxon>Alphaproteobacteria</taxon>
        <taxon>Sphingomonadales</taxon>
        <taxon>Sphingomonadaceae</taxon>
        <taxon>Novosphingobium</taxon>
    </lineage>
</organism>